<evidence type="ECO:0000313" key="1">
    <source>
        <dbReference type="EMBL" id="XBT94429.1"/>
    </source>
</evidence>
<dbReference type="PANTHER" id="PTHR39166">
    <property type="entry name" value="BLL1166 PROTEIN"/>
    <property type="match status" value="1"/>
</dbReference>
<dbReference type="Pfam" id="PF06042">
    <property type="entry name" value="NTP_transf_6"/>
    <property type="match status" value="1"/>
</dbReference>
<accession>A0AAU7RW29</accession>
<organism evidence="1">
    <name type="scientific">Rhizobium sp. ZPR3</name>
    <dbReference type="NCBI Taxonomy" id="3158967"/>
    <lineage>
        <taxon>Bacteria</taxon>
        <taxon>Pseudomonadati</taxon>
        <taxon>Pseudomonadota</taxon>
        <taxon>Alphaproteobacteria</taxon>
        <taxon>Hyphomicrobiales</taxon>
        <taxon>Rhizobiaceae</taxon>
        <taxon>Rhizobium/Agrobacterium group</taxon>
        <taxon>Rhizobium</taxon>
    </lineage>
</organism>
<dbReference type="PANTHER" id="PTHR39166:SF1">
    <property type="entry name" value="BLL1166 PROTEIN"/>
    <property type="match status" value="1"/>
</dbReference>
<reference evidence="1" key="1">
    <citation type="submission" date="2024-06" db="EMBL/GenBank/DDBJ databases">
        <authorList>
            <person name="Li T."/>
            <person name="Gao R."/>
        </authorList>
    </citation>
    <scope>NUCLEOTIDE SEQUENCE</scope>
    <source>
        <strain evidence="1">ZPR3</strain>
    </source>
</reference>
<proteinExistence type="predicted"/>
<gene>
    <name evidence="1" type="ORF">ABM479_08260</name>
</gene>
<sequence length="186" mass="21628">MSITTSDFVAHVLENQINRELLDRLPLLKLPQCILTAGCLFQTVWNFKSGHSPTWGVKDYDIFYFDDRDLSWEAEDKVIQKVKQALGSLADRIEIRNQARVHLWYSKKFGRSYPPLQRAEEGIDRYLISCTRVGIRAEGGSVYAPDGFDDMWNGILRINPANAQPDLFKRKCADFLIRWPWLSIRY</sequence>
<name>A0AAU7RW29_9HYPH</name>
<dbReference type="EMBL" id="CP157960">
    <property type="protein sequence ID" value="XBT94429.1"/>
    <property type="molecule type" value="Genomic_DNA"/>
</dbReference>
<dbReference type="InterPro" id="IPR009267">
    <property type="entry name" value="NTP_transf_6"/>
</dbReference>
<protein>
    <submittedName>
        <fullName evidence="1">Nucleotidyltransferase family protein</fullName>
    </submittedName>
</protein>
<dbReference type="RefSeq" id="WP_349958455.1">
    <property type="nucleotide sequence ID" value="NZ_CP157960.1"/>
</dbReference>
<dbReference type="AlphaFoldDB" id="A0AAU7RW29"/>